<dbReference type="EC" id="5.3.1.6" evidence="3"/>
<dbReference type="OrthoDB" id="19013at2157"/>
<sequence>MKTSGGSDAMKRRAGESAAEAVTDGDVVGLGTGSTAAHAIRRLGDRIDSGLDVRGVATSFASRELATDCGIPLLDLDEAVGPDAPGIDVAIDGADQVAVGGEESEGTGSEGTGSEGTGSEGTGSDEPAAGVGPLIKGGGAAHAREKLVDAAADRFLVVADPSKEVPVLDRSVPVEVLPAGRSAVAEAVRAAGGEPTLRRAERKDGPVVTDNGNLVLDCAFGEIGDPAALARTLSATPGVVEHGIFVGLADEVHVGTESGVRVAKR</sequence>
<comment type="function">
    <text evidence="3">Catalyzes the reversible conversion of ribose-5-phosphate to ribulose 5-phosphate.</text>
</comment>
<evidence type="ECO:0000256" key="1">
    <source>
        <dbReference type="ARBA" id="ARBA00008088"/>
    </source>
</evidence>
<evidence type="ECO:0000313" key="5">
    <source>
        <dbReference type="EMBL" id="PAU83495.1"/>
    </source>
</evidence>
<dbReference type="HAMAP" id="MF_00170">
    <property type="entry name" value="Rib_5P_isom_A"/>
    <property type="match status" value="1"/>
</dbReference>
<dbReference type="UniPathway" id="UPA00115">
    <property type="reaction ID" value="UER00412"/>
</dbReference>
<dbReference type="PANTHER" id="PTHR11934">
    <property type="entry name" value="RIBOSE-5-PHOSPHATE ISOMERASE"/>
    <property type="match status" value="1"/>
</dbReference>
<keyword evidence="6" id="KW-1185">Reference proteome</keyword>
<dbReference type="GO" id="GO:0009052">
    <property type="term" value="P:pentose-phosphate shunt, non-oxidative branch"/>
    <property type="evidence" value="ECO:0007669"/>
    <property type="project" value="UniProtKB-UniRule"/>
</dbReference>
<protein>
    <recommendedName>
        <fullName evidence="3">Ribose-5-phosphate isomerase A</fullName>
        <ecNumber evidence="3">5.3.1.6</ecNumber>
    </recommendedName>
    <alternativeName>
        <fullName evidence="3">Phosphoriboisomerase A</fullName>
        <shortName evidence="3">PRI</shortName>
    </alternativeName>
</protein>
<feature type="region of interest" description="Disordered" evidence="4">
    <location>
        <begin position="1"/>
        <end position="21"/>
    </location>
</feature>
<dbReference type="GO" id="GO:0006014">
    <property type="term" value="P:D-ribose metabolic process"/>
    <property type="evidence" value="ECO:0007669"/>
    <property type="project" value="TreeGrafter"/>
</dbReference>
<feature type="region of interest" description="Disordered" evidence="4">
    <location>
        <begin position="99"/>
        <end position="136"/>
    </location>
</feature>
<dbReference type="InterPro" id="IPR020672">
    <property type="entry name" value="Ribose5P_isomerase_typA_subgr"/>
</dbReference>
<feature type="active site" description="Proton acceptor" evidence="3">
    <location>
        <position position="145"/>
    </location>
</feature>
<dbReference type="Gene3D" id="3.30.70.260">
    <property type="match status" value="1"/>
</dbReference>
<reference evidence="5 6" key="1">
    <citation type="submission" date="2017-08" db="EMBL/GenBank/DDBJ databases">
        <title>The strain WRN001 was isolated from Binhai saline alkaline soil, Tianjin, China.</title>
        <authorList>
            <person name="Liu D."/>
            <person name="Zhang G."/>
        </authorList>
    </citation>
    <scope>NUCLEOTIDE SEQUENCE [LARGE SCALE GENOMIC DNA]</scope>
    <source>
        <strain evidence="5 6">WN019</strain>
    </source>
</reference>
<dbReference type="Pfam" id="PF06026">
    <property type="entry name" value="Rib_5-P_isom_A"/>
    <property type="match status" value="2"/>
</dbReference>
<keyword evidence="2 3" id="KW-0413">Isomerase</keyword>
<accession>A0A2A2FG16</accession>
<evidence type="ECO:0000256" key="2">
    <source>
        <dbReference type="ARBA" id="ARBA00023235"/>
    </source>
</evidence>
<dbReference type="InterPro" id="IPR037171">
    <property type="entry name" value="NagB/RpiA_transferase-like"/>
</dbReference>
<dbReference type="GO" id="GO:0005829">
    <property type="term" value="C:cytosol"/>
    <property type="evidence" value="ECO:0007669"/>
    <property type="project" value="TreeGrafter"/>
</dbReference>
<comment type="subunit">
    <text evidence="3">Homodimer.</text>
</comment>
<gene>
    <name evidence="3 5" type="primary">rpiA</name>
    <name evidence="5" type="ORF">CK500_08225</name>
</gene>
<feature type="binding site" evidence="3">
    <location>
        <position position="163"/>
    </location>
    <ligand>
        <name>substrate</name>
    </ligand>
</feature>
<feature type="compositionally biased region" description="Gly residues" evidence="4">
    <location>
        <begin position="108"/>
        <end position="121"/>
    </location>
</feature>
<evidence type="ECO:0000256" key="4">
    <source>
        <dbReference type="SAM" id="MobiDB-lite"/>
    </source>
</evidence>
<dbReference type="CDD" id="cd01398">
    <property type="entry name" value="RPI_A"/>
    <property type="match status" value="1"/>
</dbReference>
<dbReference type="FunFam" id="3.30.70.260:FF:000018">
    <property type="entry name" value="Ribose-5-phosphate isomerase A"/>
    <property type="match status" value="1"/>
</dbReference>
<proteinExistence type="inferred from homology"/>
<feature type="binding site" evidence="3">
    <location>
        <begin position="92"/>
        <end position="95"/>
    </location>
    <ligand>
        <name>substrate</name>
    </ligand>
</feature>
<dbReference type="Proteomes" id="UP000218083">
    <property type="component" value="Unassembled WGS sequence"/>
</dbReference>
<comment type="caution">
    <text evidence="5">The sequence shown here is derived from an EMBL/GenBank/DDBJ whole genome shotgun (WGS) entry which is preliminary data.</text>
</comment>
<evidence type="ECO:0000313" key="6">
    <source>
        <dbReference type="Proteomes" id="UP000218083"/>
    </source>
</evidence>
<dbReference type="Gene3D" id="3.40.50.1360">
    <property type="match status" value="2"/>
</dbReference>
<dbReference type="RefSeq" id="WP_095636764.1">
    <property type="nucleotide sequence ID" value="NZ_NSKC01000004.1"/>
</dbReference>
<dbReference type="NCBIfam" id="TIGR00021">
    <property type="entry name" value="rpiA"/>
    <property type="match status" value="1"/>
</dbReference>
<name>A0A2A2FG16_9EURY</name>
<feature type="binding site" evidence="3">
    <location>
        <begin position="32"/>
        <end position="35"/>
    </location>
    <ligand>
        <name>substrate</name>
    </ligand>
</feature>
<comment type="similarity">
    <text evidence="1 3">Belongs to the ribose 5-phosphate isomerase family.</text>
</comment>
<comment type="catalytic activity">
    <reaction evidence="3">
        <text>aldehydo-D-ribose 5-phosphate = D-ribulose 5-phosphate</text>
        <dbReference type="Rhea" id="RHEA:14657"/>
        <dbReference type="ChEBI" id="CHEBI:58121"/>
        <dbReference type="ChEBI" id="CHEBI:58273"/>
        <dbReference type="EC" id="5.3.1.6"/>
    </reaction>
</comment>
<comment type="pathway">
    <text evidence="3">Carbohydrate degradation; pentose phosphate pathway; D-ribose 5-phosphate from D-ribulose 5-phosphate (non-oxidative stage): step 1/1.</text>
</comment>
<dbReference type="SUPFAM" id="SSF100950">
    <property type="entry name" value="NagB/RpiA/CoA transferase-like"/>
    <property type="match status" value="1"/>
</dbReference>
<evidence type="ECO:0000256" key="3">
    <source>
        <dbReference type="HAMAP-Rule" id="MF_00170"/>
    </source>
</evidence>
<dbReference type="InterPro" id="IPR004788">
    <property type="entry name" value="Ribose5P_isomerase_type_A"/>
</dbReference>
<feature type="binding site" evidence="3">
    <location>
        <begin position="136"/>
        <end position="139"/>
    </location>
    <ligand>
        <name>substrate</name>
    </ligand>
</feature>
<dbReference type="SUPFAM" id="SSF75445">
    <property type="entry name" value="D-ribose-5-phosphate isomerase (RpiA), lid domain"/>
    <property type="match status" value="1"/>
</dbReference>
<organism evidence="5 6">
    <name type="scientific">Halorubrum salipaludis</name>
    <dbReference type="NCBI Taxonomy" id="2032630"/>
    <lineage>
        <taxon>Archaea</taxon>
        <taxon>Methanobacteriati</taxon>
        <taxon>Methanobacteriota</taxon>
        <taxon>Stenosarchaea group</taxon>
        <taxon>Halobacteria</taxon>
        <taxon>Halobacteriales</taxon>
        <taxon>Haloferacaceae</taxon>
        <taxon>Halorubrum</taxon>
    </lineage>
</organism>
<dbReference type="EMBL" id="NSKC01000004">
    <property type="protein sequence ID" value="PAU83495.1"/>
    <property type="molecule type" value="Genomic_DNA"/>
</dbReference>
<dbReference type="AlphaFoldDB" id="A0A2A2FG16"/>
<dbReference type="GO" id="GO:0004751">
    <property type="term" value="F:ribose-5-phosphate isomerase activity"/>
    <property type="evidence" value="ECO:0007669"/>
    <property type="project" value="UniProtKB-UniRule"/>
</dbReference>
<dbReference type="PANTHER" id="PTHR11934:SF0">
    <property type="entry name" value="RIBOSE-5-PHOSPHATE ISOMERASE"/>
    <property type="match status" value="1"/>
</dbReference>